<name>A0A1T4VJI9_9BACT</name>
<evidence type="ECO:0000313" key="3">
    <source>
        <dbReference type="Proteomes" id="UP000189733"/>
    </source>
</evidence>
<dbReference type="InterPro" id="IPR055259">
    <property type="entry name" value="YkvP/CgeB_Glyco_trans-like"/>
</dbReference>
<dbReference type="Proteomes" id="UP000189733">
    <property type="component" value="Unassembled WGS sequence"/>
</dbReference>
<dbReference type="Pfam" id="PF13524">
    <property type="entry name" value="Glyco_trans_1_2"/>
    <property type="match status" value="1"/>
</dbReference>
<proteinExistence type="predicted"/>
<dbReference type="OrthoDB" id="9179708at2"/>
<protein>
    <submittedName>
        <fullName evidence="2">Glycosyl transferases group 1</fullName>
    </submittedName>
</protein>
<dbReference type="STRING" id="1121442.SAMN02745702_00466"/>
<evidence type="ECO:0000313" key="2">
    <source>
        <dbReference type="EMBL" id="SKA65086.1"/>
    </source>
</evidence>
<dbReference type="GO" id="GO:0016740">
    <property type="term" value="F:transferase activity"/>
    <property type="evidence" value="ECO:0007669"/>
    <property type="project" value="UniProtKB-KW"/>
</dbReference>
<accession>A0A1T4VJI9</accession>
<dbReference type="EMBL" id="FUYA01000001">
    <property type="protein sequence ID" value="SKA65086.1"/>
    <property type="molecule type" value="Genomic_DNA"/>
</dbReference>
<organism evidence="2 3">
    <name type="scientific">Desulfobaculum bizertense DSM 18034</name>
    <dbReference type="NCBI Taxonomy" id="1121442"/>
    <lineage>
        <taxon>Bacteria</taxon>
        <taxon>Pseudomonadati</taxon>
        <taxon>Thermodesulfobacteriota</taxon>
        <taxon>Desulfovibrionia</taxon>
        <taxon>Desulfovibrionales</taxon>
        <taxon>Desulfovibrionaceae</taxon>
        <taxon>Desulfobaculum</taxon>
    </lineage>
</organism>
<sequence length="506" mass="57467">MPERPHRLRIQTELGHMQSLSSGTATVLKMPGPGDVLLLGLGPTPASLTDFFPAGRAVYVIEAPEFKSQMPDSWLEEIPEHWKFVSADDLSDAQIRAAHIIIYRPALRFFPSFWGKILGRSRWLKCQTSGHIEPRRYAILPGSESDLLVHEISDALDRLSFRVRRVLPSQCPAILPRLLQSEQPELFLSVNFRGLDKYGELFHLLQAAGIKVAVWCVDNPFHQICGLRSPFWKELTIFVTDETFVPLLRLHGAQNVHHLPLGAWPEHCIPQAESSTDYALENRLVFVGRSEFPHKKEFFAGCSMSSELHQEGLAKLEQGERPDFEWSAARCQAWPMWPGPEVRRAGYVAEMLNMDYRIACLQCNAHNRLTVFGNPEWTDLVPDLSDLRKPVDYYSALPGIYKQAGWCLNMTSLLLPRGLTQRHFDVWISGGFLITDSTPGLHIFPEALTQDIRFSSPSDIPAIMKRFPPESTARDDLRLEWVNLLLTEHTYVHRVGEIMNVMGVCL</sequence>
<dbReference type="AlphaFoldDB" id="A0A1T4VJI9"/>
<reference evidence="2 3" key="1">
    <citation type="submission" date="2017-02" db="EMBL/GenBank/DDBJ databases">
        <authorList>
            <person name="Peterson S.W."/>
        </authorList>
    </citation>
    <scope>NUCLEOTIDE SEQUENCE [LARGE SCALE GENOMIC DNA]</scope>
    <source>
        <strain evidence="2 3">DSM 18034</strain>
    </source>
</reference>
<keyword evidence="2" id="KW-0808">Transferase</keyword>
<evidence type="ECO:0000259" key="1">
    <source>
        <dbReference type="Pfam" id="PF13524"/>
    </source>
</evidence>
<dbReference type="RefSeq" id="WP_078683772.1">
    <property type="nucleotide sequence ID" value="NZ_FUYA01000001.1"/>
</dbReference>
<keyword evidence="3" id="KW-1185">Reference proteome</keyword>
<gene>
    <name evidence="2" type="ORF">SAMN02745702_00466</name>
</gene>
<feature type="domain" description="Spore protein YkvP/CgeB glycosyl transferase-like" evidence="1">
    <location>
        <begin position="366"/>
        <end position="499"/>
    </location>
</feature>